<organism evidence="1 2">
    <name type="scientific">Streptacidiphilus jiangxiensis</name>
    <dbReference type="NCBI Taxonomy" id="235985"/>
    <lineage>
        <taxon>Bacteria</taxon>
        <taxon>Bacillati</taxon>
        <taxon>Actinomycetota</taxon>
        <taxon>Actinomycetes</taxon>
        <taxon>Kitasatosporales</taxon>
        <taxon>Streptomycetaceae</taxon>
        <taxon>Streptacidiphilus</taxon>
    </lineage>
</organism>
<sequence>MVRRVETYAVCLDPESVTPRTVVRLALLRLHRAWRAAAGHRDWLVHDLERGIVRRERTRRAANAWSDRWAAYHQDPNLAFMVLPVDRCAVWGIDPDQPELYPGDAYAGGPA</sequence>
<name>A0A1H8B3H1_STRJI</name>
<keyword evidence="2" id="KW-1185">Reference proteome</keyword>
<gene>
    <name evidence="1" type="ORF">SAMN05414137_1559</name>
</gene>
<dbReference type="Proteomes" id="UP000183015">
    <property type="component" value="Unassembled WGS sequence"/>
</dbReference>
<protein>
    <submittedName>
        <fullName evidence="1">Uncharacterized protein</fullName>
    </submittedName>
</protein>
<dbReference type="EMBL" id="FOAZ01000055">
    <property type="protein sequence ID" value="SEM76638.1"/>
    <property type="molecule type" value="Genomic_DNA"/>
</dbReference>
<dbReference type="AlphaFoldDB" id="A0A1H8B3H1"/>
<proteinExistence type="predicted"/>
<reference evidence="2" key="1">
    <citation type="submission" date="2016-10" db="EMBL/GenBank/DDBJ databases">
        <authorList>
            <person name="Varghese N."/>
        </authorList>
    </citation>
    <scope>NUCLEOTIDE SEQUENCE [LARGE SCALE GENOMIC DNA]</scope>
    <source>
        <strain evidence="2">DSM 45096 / BCRC 16803 / CGMCC 4.1857 / CIP 109030 / JCM 12277 / KCTC 19219 / NBRC 100920 / 33214</strain>
    </source>
</reference>
<evidence type="ECO:0000313" key="1">
    <source>
        <dbReference type="EMBL" id="SEM76638.1"/>
    </source>
</evidence>
<evidence type="ECO:0000313" key="2">
    <source>
        <dbReference type="Proteomes" id="UP000183015"/>
    </source>
</evidence>
<accession>A0A1H8B3H1</accession>